<feature type="signal peptide" evidence="1">
    <location>
        <begin position="1"/>
        <end position="22"/>
    </location>
</feature>
<gene>
    <name evidence="3" type="ORF">A1332_20105</name>
</gene>
<protein>
    <submittedName>
        <fullName evidence="3">Peptidase</fullName>
    </submittedName>
</protein>
<dbReference type="Gene3D" id="3.10.450.40">
    <property type="match status" value="2"/>
</dbReference>
<keyword evidence="1" id="KW-0732">Signal</keyword>
<evidence type="ECO:0000313" key="4">
    <source>
        <dbReference type="Proteomes" id="UP000078090"/>
    </source>
</evidence>
<feature type="domain" description="PepSY" evidence="2">
    <location>
        <begin position="105"/>
        <end position="164"/>
    </location>
</feature>
<feature type="domain" description="PepSY" evidence="2">
    <location>
        <begin position="30"/>
        <end position="89"/>
    </location>
</feature>
<dbReference type="OrthoDB" id="5608565at2"/>
<evidence type="ECO:0000259" key="2">
    <source>
        <dbReference type="Pfam" id="PF03413"/>
    </source>
</evidence>
<comment type="caution">
    <text evidence="3">The sequence shown here is derived from an EMBL/GenBank/DDBJ whole genome shotgun (WGS) entry which is preliminary data.</text>
</comment>
<dbReference type="RefSeq" id="WP_064010165.1">
    <property type="nucleotide sequence ID" value="NZ_LUUG01000107.1"/>
</dbReference>
<accession>A0A177LZD5</accession>
<sequence length="175" mass="19607">MNKIQKILIANMAFAVCLPVMADIKIPKTKVSMETCLKAALAKRDGEVVKLEFKDERGVPTYEFEILGKDSKSWELECDAKKGKITEEEQEVENGDDPLFKEKTKISLEQAKEIALKAHAGEVVEVEYEIESDGSASYEFDIKTADKGEIKLEVDATSGKIVEDNEKEIYQIGKE</sequence>
<dbReference type="EMBL" id="LUUG01000107">
    <property type="protein sequence ID" value="OAH98825.1"/>
    <property type="molecule type" value="Genomic_DNA"/>
</dbReference>
<reference evidence="3 4" key="1">
    <citation type="submission" date="2016-03" db="EMBL/GenBank/DDBJ databases">
        <authorList>
            <person name="Ploux O."/>
        </authorList>
    </citation>
    <scope>NUCLEOTIDE SEQUENCE [LARGE SCALE GENOMIC DNA]</scope>
    <source>
        <strain evidence="3 4">R-45363</strain>
    </source>
</reference>
<name>A0A177LZD5_METMH</name>
<evidence type="ECO:0000313" key="3">
    <source>
        <dbReference type="EMBL" id="OAH98825.1"/>
    </source>
</evidence>
<feature type="chain" id="PRO_5008067471" evidence="1">
    <location>
        <begin position="23"/>
        <end position="175"/>
    </location>
</feature>
<dbReference type="Pfam" id="PF03413">
    <property type="entry name" value="PepSY"/>
    <property type="match status" value="2"/>
</dbReference>
<evidence type="ECO:0000256" key="1">
    <source>
        <dbReference type="SAM" id="SignalP"/>
    </source>
</evidence>
<organism evidence="3 4">
    <name type="scientific">Methylomonas methanica</name>
    <dbReference type="NCBI Taxonomy" id="421"/>
    <lineage>
        <taxon>Bacteria</taxon>
        <taxon>Pseudomonadati</taxon>
        <taxon>Pseudomonadota</taxon>
        <taxon>Gammaproteobacteria</taxon>
        <taxon>Methylococcales</taxon>
        <taxon>Methylococcaceae</taxon>
        <taxon>Methylomonas</taxon>
    </lineage>
</organism>
<dbReference type="InterPro" id="IPR025711">
    <property type="entry name" value="PepSY"/>
</dbReference>
<dbReference type="AlphaFoldDB" id="A0A177LZD5"/>
<proteinExistence type="predicted"/>
<dbReference type="Proteomes" id="UP000078090">
    <property type="component" value="Unassembled WGS sequence"/>
</dbReference>